<dbReference type="GO" id="GO:0005794">
    <property type="term" value="C:Golgi apparatus"/>
    <property type="evidence" value="ECO:0007669"/>
    <property type="project" value="UniProtKB-ARBA"/>
</dbReference>
<dbReference type="OrthoDB" id="294853at2759"/>
<evidence type="ECO:0000259" key="8">
    <source>
        <dbReference type="Pfam" id="PF16213"/>
    </source>
</evidence>
<keyword evidence="2" id="KW-0813">Transport</keyword>
<comment type="similarity">
    <text evidence="1">Belongs to the MON2 family.</text>
</comment>
<accession>A0A0M9VX24</accession>
<evidence type="ECO:0000256" key="5">
    <source>
        <dbReference type="SAM" id="MobiDB-lite"/>
    </source>
</evidence>
<reference evidence="9 10" key="1">
    <citation type="submission" date="2015-07" db="EMBL/GenBank/DDBJ databases">
        <title>The genome of the fungus Escovopsis weberi, a specialized disease agent of ant agriculture.</title>
        <authorList>
            <person name="de Man T.J."/>
            <person name="Stajich J.E."/>
            <person name="Kubicek C.P."/>
            <person name="Chenthamara K."/>
            <person name="Atanasova L."/>
            <person name="Druzhinina I.S."/>
            <person name="Birnbaum S."/>
            <person name="Barribeau S.M."/>
            <person name="Teiling C."/>
            <person name="Suen G."/>
            <person name="Currie C."/>
            <person name="Gerardo N.M."/>
        </authorList>
    </citation>
    <scope>NUCLEOTIDE SEQUENCE [LARGE SCALE GENOMIC DNA]</scope>
</reference>
<feature type="coiled-coil region" evidence="4">
    <location>
        <begin position="7"/>
        <end position="38"/>
    </location>
</feature>
<dbReference type="Pfam" id="PF16213">
    <property type="entry name" value="DCB"/>
    <property type="match status" value="1"/>
</dbReference>
<keyword evidence="10" id="KW-1185">Reference proteome</keyword>
<gene>
    <name evidence="9" type="ORF">ESCO_003788</name>
</gene>
<feature type="domain" description="Mon2/Sec7/BIG1-like HUS" evidence="6">
    <location>
        <begin position="200"/>
        <end position="350"/>
    </location>
</feature>
<feature type="region of interest" description="Disordered" evidence="5">
    <location>
        <begin position="782"/>
        <end position="806"/>
    </location>
</feature>
<protein>
    <submittedName>
        <fullName evidence="9">Protein MON2-like protein</fullName>
    </submittedName>
</protein>
<name>A0A0M9VX24_ESCWE</name>
<feature type="region of interest" description="Disordered" evidence="5">
    <location>
        <begin position="478"/>
        <end position="515"/>
    </location>
</feature>
<sequence>MTTQLLASELANLIQESKRKHNDLRQAAEKSLEELKQSGNVPENAAPGLLSQKPSFVNPFIIACGTKNAKFTGIAIVCLQRLIVSRALPRSKLNQVLDALMQASSAGLDVQLKILQALPSLLQNYSEDLNGELLVTTLNICFVLQTSKNAIVNNTSAATLQQLVVSVFDKVVAEDKAGSDAPVAGEVSVADGKVELRSAALDAYRIFHDLCLLTENQRPEFLRFSGLPQTFGLELIESVITNHATVFTTHPEQAQILRDRVVPLVISALKGKPTFATTVRLVRILYTLLRRHITILPSECGDALAILTNLLDQDTAVWKRALCMEVLRGIFAEHALVRRIWALYDARDGERGIFKMLTATFVRLSTEKPAVIGLGPQSTIPAADAAGGPGTVSDPALLEASSVAGIIGGSVVSEASNTGISTQWSSVRVPCIDQLDKTEAPAIPESYIYSLILACLSSLSDGLAKFVLPLTVPSENRVRRKASNKNEDGRDSPNLAPPQDAEAGRVSERERSVSFKKNPVPINPLELEDHPAHPEAKICADIVNECWPAILATCSTFLYAALDSEYYHGLVRAFQRFAHVAGLLQLSTPRDAFLSTLGKAAVPPNILSACTNVGQPRPSGPTTPTEAAGGIFGNARGLLSVEALSPISPSSEKQKQGPADSPASLNTRNLLCLRALLNLGIALGPTLGPAWGIVLGTLQQADFVLYVAGKAPTRPVSLRRGSQDQSTETDASSLMANFSTEVRSVETAASRLIESSIDFSNEAFVEVVEAICSLLFNPADERPTAEGQTKSPSSSTPSLTQKVQPGHRKVLSFSTAVSTTSNQELQFALAKLGEIAMINMDRLLSYDPEESGWTVLTRQLIETLDSSSMSPPVRTRAAEILSKLMLEAASVTGTLQSEARGPIQLRLLGALRDALAPLRNTDRGVSVANSATDVDIHRIILEGLRSVIEDCGQSLVSGWDIAFDIIGSVFLMSDFGTEEGRRRSAANFGSLKSRSSKLVRSSFSSLQLICSDFLSSLPNECFLILVDTLHKFCSQNVDLNIALTTITFFWALSDFLSGRDEPLDFTVELVQGGAGPDSADKMEDGSRGGSNAALWMLLLQKLTSIASDGRLELRNSAIQTLFRIFDAYGERLGPEAWSICLKSVVFKLLTSLEEDLQAADDDDVDESDRSDWHDTAVVVLNCISTLLGNYLEVLTKHETFNDLWFELLRHLAVLLDLRVLEINTATFETVTHMLSQSIEEDKPILNKATVNNAWELWSRGIPLSKTFNGKPHDNHFCLTAYVSAFREVYRLIQGDLTVDHVQRILVLLRQTVEEASLGTYASDAENLTALQTQILAAVKAIRTDVSGVSSALITQVSKLVTLPFEQDYAVQPRPKRTYVAMSKASMQVLESLILGHAAQEDIYTSGSVLAALSALCRPIGLKYRFPIVTKATQLWALATSCALAVIEAVLPQLYALGIPDPTAQAIWSTITSIADGILSADEVAPPGTDFAGDEGADIASFHKLIGLIVPAIGADQIADQTRIDLAKSLFKTSIIHEPTPADRNIIRGEPEGSLLKLYPARAGRTVSVPPARRTRMAYVAFEQLFTLICADHNRDRDRAGAGDQTPSSPNRARIASTVAPFLILRCAVTFRAYSADQPLRGRMPQPLSQRKELLWILRKLVDLKSRSCEADDAAGERREYLRGLHPLMVKALGVRGDEVVLGLLREALDGGGRMGVYAA</sequence>
<evidence type="ECO:0000313" key="10">
    <source>
        <dbReference type="Proteomes" id="UP000053831"/>
    </source>
</evidence>
<dbReference type="STRING" id="150374.A0A0M9VX24"/>
<feature type="domain" description="Mon2/Sec7/BIG1-like dimerisation and cyclophilin-binding" evidence="8">
    <location>
        <begin position="4"/>
        <end position="175"/>
    </location>
</feature>
<evidence type="ECO:0000259" key="6">
    <source>
        <dbReference type="Pfam" id="PF12783"/>
    </source>
</evidence>
<feature type="compositionally biased region" description="Low complexity" evidence="5">
    <location>
        <begin position="788"/>
        <end position="802"/>
    </location>
</feature>
<evidence type="ECO:0000256" key="3">
    <source>
        <dbReference type="ARBA" id="ARBA00022927"/>
    </source>
</evidence>
<evidence type="ECO:0000313" key="9">
    <source>
        <dbReference type="EMBL" id="KOS22669.1"/>
    </source>
</evidence>
<dbReference type="PANTHER" id="PTHR10663">
    <property type="entry name" value="GUANYL-NUCLEOTIDE EXCHANGE FACTOR"/>
    <property type="match status" value="1"/>
</dbReference>
<dbReference type="SUPFAM" id="SSF48371">
    <property type="entry name" value="ARM repeat"/>
    <property type="match status" value="1"/>
</dbReference>
<feature type="domain" description="Mon2 C-terminal" evidence="7">
    <location>
        <begin position="1012"/>
        <end position="1210"/>
    </location>
</feature>
<dbReference type="Proteomes" id="UP000053831">
    <property type="component" value="Unassembled WGS sequence"/>
</dbReference>
<evidence type="ECO:0000256" key="2">
    <source>
        <dbReference type="ARBA" id="ARBA00022448"/>
    </source>
</evidence>
<dbReference type="EMBL" id="LGSR01000002">
    <property type="protein sequence ID" value="KOS22669.1"/>
    <property type="molecule type" value="Genomic_DNA"/>
</dbReference>
<dbReference type="Pfam" id="PF12783">
    <property type="entry name" value="Sec7-like_HUS"/>
    <property type="match status" value="1"/>
</dbReference>
<dbReference type="InterPro" id="IPR016024">
    <property type="entry name" value="ARM-type_fold"/>
</dbReference>
<dbReference type="InterPro" id="IPR032817">
    <property type="entry name" value="Mon2_C"/>
</dbReference>
<feature type="region of interest" description="Disordered" evidence="5">
    <location>
        <begin position="715"/>
        <end position="734"/>
    </location>
</feature>
<keyword evidence="3" id="KW-0653">Protein transport</keyword>
<feature type="compositionally biased region" description="Basic and acidic residues" evidence="5">
    <location>
        <begin position="502"/>
        <end position="513"/>
    </location>
</feature>
<organism evidence="9 10">
    <name type="scientific">Escovopsis weberi</name>
    <dbReference type="NCBI Taxonomy" id="150374"/>
    <lineage>
        <taxon>Eukaryota</taxon>
        <taxon>Fungi</taxon>
        <taxon>Dikarya</taxon>
        <taxon>Ascomycota</taxon>
        <taxon>Pezizomycotina</taxon>
        <taxon>Sordariomycetes</taxon>
        <taxon>Hypocreomycetidae</taxon>
        <taxon>Hypocreales</taxon>
        <taxon>Hypocreaceae</taxon>
        <taxon>Escovopsis</taxon>
    </lineage>
</organism>
<evidence type="ECO:0000256" key="4">
    <source>
        <dbReference type="SAM" id="Coils"/>
    </source>
</evidence>
<comment type="caution">
    <text evidence="9">The sequence shown here is derived from an EMBL/GenBank/DDBJ whole genome shotgun (WGS) entry which is preliminary data.</text>
</comment>
<dbReference type="PANTHER" id="PTHR10663:SF333">
    <property type="entry name" value="PROTEIN MON2 HOMOLOG"/>
    <property type="match status" value="1"/>
</dbReference>
<dbReference type="GO" id="GO:0015031">
    <property type="term" value="P:protein transport"/>
    <property type="evidence" value="ECO:0007669"/>
    <property type="project" value="UniProtKB-KW"/>
</dbReference>
<proteinExistence type="inferred from homology"/>
<dbReference type="InterPro" id="IPR032629">
    <property type="entry name" value="DCB_dom"/>
</dbReference>
<keyword evidence="4" id="KW-0175">Coiled coil</keyword>
<evidence type="ECO:0000259" key="7">
    <source>
        <dbReference type="Pfam" id="PF16206"/>
    </source>
</evidence>
<dbReference type="Pfam" id="PF16206">
    <property type="entry name" value="Mon2_C"/>
    <property type="match status" value="1"/>
</dbReference>
<dbReference type="InterPro" id="IPR032691">
    <property type="entry name" value="Mon2/Sec7/BIG1-like_HUS"/>
</dbReference>
<feature type="compositionally biased region" description="Polar residues" evidence="5">
    <location>
        <begin position="723"/>
        <end position="734"/>
    </location>
</feature>
<evidence type="ECO:0000256" key="1">
    <source>
        <dbReference type="ARBA" id="ARBA00008144"/>
    </source>
</evidence>